<dbReference type="PANTHER" id="PTHR24171">
    <property type="entry name" value="ANKYRIN REPEAT DOMAIN-CONTAINING PROTEIN 39-RELATED"/>
    <property type="match status" value="1"/>
</dbReference>
<dbReference type="Gene3D" id="1.25.40.20">
    <property type="entry name" value="Ankyrin repeat-containing domain"/>
    <property type="match status" value="1"/>
</dbReference>
<keyword evidence="2 3" id="KW-0040">ANK repeat</keyword>
<feature type="compositionally biased region" description="Basic and acidic residues" evidence="4">
    <location>
        <begin position="164"/>
        <end position="184"/>
    </location>
</feature>
<evidence type="ECO:0000256" key="1">
    <source>
        <dbReference type="ARBA" id="ARBA00022737"/>
    </source>
</evidence>
<dbReference type="SUPFAM" id="SSF48403">
    <property type="entry name" value="Ankyrin repeat"/>
    <property type="match status" value="1"/>
</dbReference>
<proteinExistence type="predicted"/>
<dbReference type="SMART" id="SM00248">
    <property type="entry name" value="ANK"/>
    <property type="match status" value="3"/>
</dbReference>
<dbReference type="KEGG" id="cman:A9D14_03305"/>
<evidence type="ECO:0000256" key="4">
    <source>
        <dbReference type="SAM" id="MobiDB-lite"/>
    </source>
</evidence>
<name>A0A1Z1F9F8_9SPHN</name>
<dbReference type="PANTHER" id="PTHR24171:SF9">
    <property type="entry name" value="ANKYRIN REPEAT DOMAIN-CONTAINING PROTEIN 39"/>
    <property type="match status" value="1"/>
</dbReference>
<evidence type="ECO:0000313" key="7">
    <source>
        <dbReference type="Proteomes" id="UP000195807"/>
    </source>
</evidence>
<dbReference type="Pfam" id="PF12796">
    <property type="entry name" value="Ank_2"/>
    <property type="match status" value="1"/>
</dbReference>
<dbReference type="PROSITE" id="PS50088">
    <property type="entry name" value="ANK_REPEAT"/>
    <property type="match status" value="3"/>
</dbReference>
<dbReference type="Pfam" id="PF00023">
    <property type="entry name" value="Ank"/>
    <property type="match status" value="1"/>
</dbReference>
<reference evidence="6 7" key="1">
    <citation type="submission" date="2017-01" db="EMBL/GenBank/DDBJ databases">
        <title>Complete genome sequence of esterase-producing bacterium Croceicoccus marinus E4A9.</title>
        <authorList>
            <person name="Wu Y.-H."/>
            <person name="Cheng H."/>
            <person name="Xu L."/>
            <person name="Huo Y.-Y."/>
            <person name="Wang C.-S."/>
            <person name="Xu X.-W."/>
        </authorList>
    </citation>
    <scope>NUCLEOTIDE SEQUENCE [LARGE SCALE GENOMIC DNA]</scope>
    <source>
        <strain evidence="6 7">E4A9</strain>
    </source>
</reference>
<evidence type="ECO:0000256" key="3">
    <source>
        <dbReference type="PROSITE-ProRule" id="PRU00023"/>
    </source>
</evidence>
<dbReference type="InterPro" id="IPR002110">
    <property type="entry name" value="Ankyrin_rpt"/>
</dbReference>
<protein>
    <submittedName>
        <fullName evidence="6">Uncharacterized protein</fullName>
    </submittedName>
</protein>
<feature type="signal peptide" evidence="5">
    <location>
        <begin position="1"/>
        <end position="34"/>
    </location>
</feature>
<gene>
    <name evidence="6" type="ORF">A9D14_03305</name>
</gene>
<dbReference type="AlphaFoldDB" id="A0A1Z1F9F8"/>
<dbReference type="Proteomes" id="UP000195807">
    <property type="component" value="Chromosome"/>
</dbReference>
<feature type="repeat" description="ANK" evidence="3">
    <location>
        <begin position="106"/>
        <end position="138"/>
    </location>
</feature>
<evidence type="ECO:0000256" key="2">
    <source>
        <dbReference type="ARBA" id="ARBA00023043"/>
    </source>
</evidence>
<feature type="chain" id="PRO_5011550771" evidence="5">
    <location>
        <begin position="35"/>
        <end position="208"/>
    </location>
</feature>
<evidence type="ECO:0000256" key="5">
    <source>
        <dbReference type="SAM" id="SignalP"/>
    </source>
</evidence>
<keyword evidence="5" id="KW-0732">Signal</keyword>
<dbReference type="EMBL" id="CP019602">
    <property type="protein sequence ID" value="ARU15384.1"/>
    <property type="molecule type" value="Genomic_DNA"/>
</dbReference>
<accession>A0A1Z1F9F8</accession>
<dbReference type="PROSITE" id="PS50297">
    <property type="entry name" value="ANK_REP_REGION"/>
    <property type="match status" value="2"/>
</dbReference>
<sequence length="208" mass="22144">MKSPKTGTLVKRSIRLSAALAAAAFALSALPAQAQFSQGYKFLEAVKKSEGNDVVDMLSDPSSTIVNTRDLSSGETALHITVARRDATWTRFLLQKGANPNVADKKGVMPLQIAVSLNFVDGVEALLNGGANPNSTNATGETPLITATLMQNVSLARLLLDKGADPDRADRSGRTARDYARQGDRNPVLTLIEQSDTDTADQYGPVMN</sequence>
<dbReference type="InterPro" id="IPR036770">
    <property type="entry name" value="Ankyrin_rpt-contain_sf"/>
</dbReference>
<feature type="repeat" description="ANK" evidence="3">
    <location>
        <begin position="139"/>
        <end position="171"/>
    </location>
</feature>
<evidence type="ECO:0000313" key="6">
    <source>
        <dbReference type="EMBL" id="ARU15384.1"/>
    </source>
</evidence>
<keyword evidence="1" id="KW-0677">Repeat</keyword>
<feature type="repeat" description="ANK" evidence="3">
    <location>
        <begin position="73"/>
        <end position="105"/>
    </location>
</feature>
<dbReference type="STRING" id="450378.GCA_001661675_00660"/>
<feature type="region of interest" description="Disordered" evidence="4">
    <location>
        <begin position="164"/>
        <end position="208"/>
    </location>
</feature>
<dbReference type="OrthoDB" id="7390289at2"/>
<keyword evidence="7" id="KW-1185">Reference proteome</keyword>
<organism evidence="6 7">
    <name type="scientific">Croceicoccus marinus</name>
    <dbReference type="NCBI Taxonomy" id="450378"/>
    <lineage>
        <taxon>Bacteria</taxon>
        <taxon>Pseudomonadati</taxon>
        <taxon>Pseudomonadota</taxon>
        <taxon>Alphaproteobacteria</taxon>
        <taxon>Sphingomonadales</taxon>
        <taxon>Erythrobacteraceae</taxon>
        <taxon>Croceicoccus</taxon>
    </lineage>
</organism>